<dbReference type="GO" id="GO:0008718">
    <property type="term" value="F:D-amino-acid dehydrogenase activity"/>
    <property type="evidence" value="ECO:0007669"/>
    <property type="project" value="TreeGrafter"/>
</dbReference>
<dbReference type="AlphaFoldDB" id="A0A0M8PJ43"/>
<comment type="caution">
    <text evidence="3">The sequence shown here is derived from an EMBL/GenBank/DDBJ whole genome shotgun (WGS) entry which is preliminary data.</text>
</comment>
<dbReference type="EMBL" id="AZYO01000004">
    <property type="protein sequence ID" value="KOS57604.1"/>
    <property type="molecule type" value="Genomic_DNA"/>
</dbReference>
<evidence type="ECO:0000313" key="3">
    <source>
        <dbReference type="EMBL" id="KOS57604.1"/>
    </source>
</evidence>
<accession>A0A0M8PJ43</accession>
<protein>
    <submittedName>
        <fullName evidence="3">Amino acid dehydrogenase</fullName>
    </submittedName>
</protein>
<dbReference type="InterPro" id="IPR006076">
    <property type="entry name" value="FAD-dep_OxRdtase"/>
</dbReference>
<gene>
    <name evidence="3" type="ORF">Z051_03805</name>
</gene>
<dbReference type="Gene3D" id="3.30.9.10">
    <property type="entry name" value="D-Amino Acid Oxidase, subunit A, domain 2"/>
    <property type="match status" value="1"/>
</dbReference>
<sequence>MRTVVIGGGVIGVTTAYYLAKRGHEVTVVEQRSALGQDATGGNAGLIAPGHSFAWASPQAPKMFLRSLRGEATAIRVKLRPDPQFLWWGMQFLRECTPARARQNTLVKLALCQYSQRAMDELADKESIDYHQVSNGAVYLYRDERELELGMQKMQLVADHGQKIRALTPRELADLDPAFEGAQSLLVGAIHGVTDGSGNSELFTQILAERCRSLGVQFDLGVSAQRLVEQQRRVTTLVTDRGDYHADNFVIALGIGSPFLSKTVGQPLPVYPAKGYSLTVDVTDETAAPRIGGVDEATLVAWSRFGNQLRMSSTAEFDGYGRSFRPSDFDNILMMARELFPDAADWSTARMRSCLRPMTPDGPPIIGLGRRHDNLYYNTGHGHMGWTMACGSSLALADTMDGRTPQIDLTPFAVRAFKK</sequence>
<dbReference type="Proteomes" id="UP000037712">
    <property type="component" value="Unassembled WGS sequence"/>
</dbReference>
<evidence type="ECO:0000259" key="2">
    <source>
        <dbReference type="Pfam" id="PF01266"/>
    </source>
</evidence>
<proteinExistence type="inferred from homology"/>
<feature type="domain" description="FAD dependent oxidoreductase" evidence="2">
    <location>
        <begin position="3"/>
        <end position="398"/>
    </location>
</feature>
<name>A0A0M8PJ43_RHORH</name>
<dbReference type="PANTHER" id="PTHR13847:SF280">
    <property type="entry name" value="D-AMINO ACID DEHYDROGENASE"/>
    <property type="match status" value="1"/>
</dbReference>
<dbReference type="SUPFAM" id="SSF51905">
    <property type="entry name" value="FAD/NAD(P)-binding domain"/>
    <property type="match status" value="1"/>
</dbReference>
<dbReference type="InterPro" id="IPR036188">
    <property type="entry name" value="FAD/NAD-bd_sf"/>
</dbReference>
<reference evidence="4" key="2">
    <citation type="submission" date="2015-01" db="EMBL/GenBank/DDBJ databases">
        <title>Draft genome sequence of potential hydrocarbon metabolising strain of Rhodococcus rhodochrous.</title>
        <authorList>
            <person name="Aggarwal R.K."/>
            <person name="Dawar C."/>
        </authorList>
    </citation>
    <scope>NUCLEOTIDE SEQUENCE [LARGE SCALE GENOMIC DNA]</scope>
    <source>
        <strain evidence="4">KG-21</strain>
    </source>
</reference>
<reference evidence="3 4" key="1">
    <citation type="journal article" date="2015" name="Genome Announc.">
        <title>Draft Genome Sequence of Rhodococcus rhodochrous Strain KG-21, a Soil Isolate from Oil Fields of Krishna-Godavari Basin, India.</title>
        <authorList>
            <person name="Dawar C."/>
            <person name="Aggarwal R.K."/>
        </authorList>
    </citation>
    <scope>NUCLEOTIDE SEQUENCE [LARGE SCALE GENOMIC DNA]</scope>
    <source>
        <strain evidence="3 4">KG-21</strain>
    </source>
</reference>
<dbReference type="GO" id="GO:0055130">
    <property type="term" value="P:D-alanine catabolic process"/>
    <property type="evidence" value="ECO:0007669"/>
    <property type="project" value="TreeGrafter"/>
</dbReference>
<evidence type="ECO:0000256" key="1">
    <source>
        <dbReference type="ARBA" id="ARBA00009410"/>
    </source>
</evidence>
<comment type="similarity">
    <text evidence="1">Belongs to the DadA oxidoreductase family.</text>
</comment>
<dbReference type="Gene3D" id="3.50.50.60">
    <property type="entry name" value="FAD/NAD(P)-binding domain"/>
    <property type="match status" value="2"/>
</dbReference>
<dbReference type="PANTHER" id="PTHR13847">
    <property type="entry name" value="SARCOSINE DEHYDROGENASE-RELATED"/>
    <property type="match status" value="1"/>
</dbReference>
<organism evidence="3 4">
    <name type="scientific">Rhodococcus rhodochrous KG-21</name>
    <dbReference type="NCBI Taxonomy" id="1441923"/>
    <lineage>
        <taxon>Bacteria</taxon>
        <taxon>Bacillati</taxon>
        <taxon>Actinomycetota</taxon>
        <taxon>Actinomycetes</taxon>
        <taxon>Mycobacteriales</taxon>
        <taxon>Nocardiaceae</taxon>
        <taxon>Rhodococcus</taxon>
    </lineage>
</organism>
<dbReference type="GO" id="GO:0005737">
    <property type="term" value="C:cytoplasm"/>
    <property type="evidence" value="ECO:0007669"/>
    <property type="project" value="TreeGrafter"/>
</dbReference>
<dbReference type="GO" id="GO:0005886">
    <property type="term" value="C:plasma membrane"/>
    <property type="evidence" value="ECO:0007669"/>
    <property type="project" value="TreeGrafter"/>
</dbReference>
<dbReference type="Pfam" id="PF01266">
    <property type="entry name" value="DAO"/>
    <property type="match status" value="1"/>
</dbReference>
<dbReference type="SUPFAM" id="SSF54373">
    <property type="entry name" value="FAD-linked reductases, C-terminal domain"/>
    <property type="match status" value="1"/>
</dbReference>
<dbReference type="PATRIC" id="fig|1441923.3.peg.848"/>
<evidence type="ECO:0000313" key="4">
    <source>
        <dbReference type="Proteomes" id="UP000037712"/>
    </source>
</evidence>
<dbReference type="RefSeq" id="WP_054371465.1">
    <property type="nucleotide sequence ID" value="NZ_AZYO01000004.1"/>
</dbReference>